<dbReference type="InterPro" id="IPR029062">
    <property type="entry name" value="Class_I_gatase-like"/>
</dbReference>
<name>A0A150Q0L0_SORCE</name>
<gene>
    <name evidence="1" type="ORF">BE15_01980</name>
</gene>
<dbReference type="SUPFAM" id="SSF52317">
    <property type="entry name" value="Class I glutamine amidotransferase-like"/>
    <property type="match status" value="1"/>
</dbReference>
<dbReference type="Proteomes" id="UP000075260">
    <property type="component" value="Unassembled WGS sequence"/>
</dbReference>
<accession>A0A150Q0L0</accession>
<dbReference type="AlphaFoldDB" id="A0A150Q0L0"/>
<dbReference type="RefSeq" id="WP_061613023.1">
    <property type="nucleotide sequence ID" value="NZ_JEMA01001176.1"/>
</dbReference>
<proteinExistence type="predicted"/>
<organism evidence="1 2">
    <name type="scientific">Sorangium cellulosum</name>
    <name type="common">Polyangium cellulosum</name>
    <dbReference type="NCBI Taxonomy" id="56"/>
    <lineage>
        <taxon>Bacteria</taxon>
        <taxon>Pseudomonadati</taxon>
        <taxon>Myxococcota</taxon>
        <taxon>Polyangia</taxon>
        <taxon>Polyangiales</taxon>
        <taxon>Polyangiaceae</taxon>
        <taxon>Sorangium</taxon>
    </lineage>
</organism>
<dbReference type="OrthoDB" id="5508647at2"/>
<dbReference type="EMBL" id="JEMA01001176">
    <property type="protein sequence ID" value="KYF61561.1"/>
    <property type="molecule type" value="Genomic_DNA"/>
</dbReference>
<evidence type="ECO:0000313" key="1">
    <source>
        <dbReference type="EMBL" id="KYF61561.1"/>
    </source>
</evidence>
<protein>
    <submittedName>
        <fullName evidence="1">Uncharacterized protein</fullName>
    </submittedName>
</protein>
<evidence type="ECO:0000313" key="2">
    <source>
        <dbReference type="Proteomes" id="UP000075260"/>
    </source>
</evidence>
<comment type="caution">
    <text evidence="1">The sequence shown here is derived from an EMBL/GenBank/DDBJ whole genome shotgun (WGS) entry which is preliminary data.</text>
</comment>
<sequence>MLDGIQAVGVDNGSPVVGEGTTLATGGGHDVLKALESGDGRVLVWGDEWITYNSGWVEHPEYQVERFWLNAIKWMTPANERQVAIPPNINGASDARPG</sequence>
<reference evidence="1 2" key="1">
    <citation type="submission" date="2014-02" db="EMBL/GenBank/DDBJ databases">
        <title>The small core and large imbalanced accessory genome model reveals a collaborative survival strategy of Sorangium cellulosum strains in nature.</title>
        <authorList>
            <person name="Han K."/>
            <person name="Peng R."/>
            <person name="Blom J."/>
            <person name="Li Y.-Z."/>
        </authorList>
    </citation>
    <scope>NUCLEOTIDE SEQUENCE [LARGE SCALE GENOMIC DNA]</scope>
    <source>
        <strain evidence="1 2">So0008-312</strain>
    </source>
</reference>